<evidence type="ECO:0000256" key="1">
    <source>
        <dbReference type="SAM" id="MobiDB-lite"/>
    </source>
</evidence>
<feature type="region of interest" description="Disordered" evidence="1">
    <location>
        <begin position="410"/>
        <end position="443"/>
    </location>
</feature>
<accession>A0AAQ3STA8</accession>
<feature type="compositionally biased region" description="Low complexity" evidence="1">
    <location>
        <begin position="410"/>
        <end position="433"/>
    </location>
</feature>
<proteinExistence type="predicted"/>
<evidence type="ECO:0000313" key="3">
    <source>
        <dbReference type="Proteomes" id="UP001341281"/>
    </source>
</evidence>
<reference evidence="2 3" key="1">
    <citation type="submission" date="2024-02" db="EMBL/GenBank/DDBJ databases">
        <title>High-quality chromosome-scale genome assembly of Pensacola bahiagrass (Paspalum notatum Flugge var. saurae).</title>
        <authorList>
            <person name="Vega J.M."/>
            <person name="Podio M."/>
            <person name="Orjuela J."/>
            <person name="Siena L.A."/>
            <person name="Pessino S.C."/>
            <person name="Combes M.C."/>
            <person name="Mariac C."/>
            <person name="Albertini E."/>
            <person name="Pupilli F."/>
            <person name="Ortiz J.P.A."/>
            <person name="Leblanc O."/>
        </authorList>
    </citation>
    <scope>NUCLEOTIDE SEQUENCE [LARGE SCALE GENOMIC DNA]</scope>
    <source>
        <strain evidence="2">R1</strain>
        <tissue evidence="2">Leaf</tissue>
    </source>
</reference>
<sequence length="443" mass="47572">MSPDGDDGDPGLPRCAVDAFTYRMRMPSSTPHSALGSRSRSRRTSATNAAARRTGRLKVVWWKKLLARTRGSQGHAVSSASSAPVTHPPDACIRCWGPTTGYPVKAPPLRRISPYPATDSAAWVSRDVAHLPLPLPARSKRSSASRFAWMASVGVARKPMKSRTPSPGADSGRRSSMRYTARPCPGNHAMSANSCWYPNFVTCSSRSPSSRSLNVTERLNRGCSASVTCMHHTRSNAIVRTQESGTQDRLQKKKCRRVADIPYLRDDSEDAERDLSGVHLRIAGGEHAHLGVAFLLGRRRDDAHPDDVLVHGAALAPERAPVRAGAEHAPHREPPPVGRVGQREPDLGRLRHEVPQRDAALHRHRPRGGVNGHDAVEAAGADDEALASAGPGARQRRDAVRRVATRTLVPAAAAPATARTSSASDAGYAAAAARHVERSGNTP</sequence>
<protein>
    <submittedName>
        <fullName evidence="2">Uncharacterized protein</fullName>
    </submittedName>
</protein>
<evidence type="ECO:0000313" key="2">
    <source>
        <dbReference type="EMBL" id="WVZ59672.1"/>
    </source>
</evidence>
<feature type="region of interest" description="Disordered" evidence="1">
    <location>
        <begin position="321"/>
        <end position="348"/>
    </location>
</feature>
<dbReference type="EMBL" id="CP144746">
    <property type="protein sequence ID" value="WVZ59672.1"/>
    <property type="molecule type" value="Genomic_DNA"/>
</dbReference>
<feature type="region of interest" description="Disordered" evidence="1">
    <location>
        <begin position="157"/>
        <end position="180"/>
    </location>
</feature>
<dbReference type="Proteomes" id="UP001341281">
    <property type="component" value="Chromosome 02"/>
</dbReference>
<feature type="compositionally biased region" description="Basic and acidic residues" evidence="1">
    <location>
        <begin position="325"/>
        <end position="334"/>
    </location>
</feature>
<name>A0AAQ3STA8_PASNO</name>
<gene>
    <name evidence="2" type="ORF">U9M48_009782</name>
</gene>
<feature type="region of interest" description="Disordered" evidence="1">
    <location>
        <begin position="26"/>
        <end position="51"/>
    </location>
</feature>
<feature type="compositionally biased region" description="Low complexity" evidence="1">
    <location>
        <begin position="33"/>
        <end position="51"/>
    </location>
</feature>
<feature type="compositionally biased region" description="Basic and acidic residues" evidence="1">
    <location>
        <begin position="434"/>
        <end position="443"/>
    </location>
</feature>
<dbReference type="AlphaFoldDB" id="A0AAQ3STA8"/>
<keyword evidence="3" id="KW-1185">Reference proteome</keyword>
<organism evidence="2 3">
    <name type="scientific">Paspalum notatum var. saurae</name>
    <dbReference type="NCBI Taxonomy" id="547442"/>
    <lineage>
        <taxon>Eukaryota</taxon>
        <taxon>Viridiplantae</taxon>
        <taxon>Streptophyta</taxon>
        <taxon>Embryophyta</taxon>
        <taxon>Tracheophyta</taxon>
        <taxon>Spermatophyta</taxon>
        <taxon>Magnoliopsida</taxon>
        <taxon>Liliopsida</taxon>
        <taxon>Poales</taxon>
        <taxon>Poaceae</taxon>
        <taxon>PACMAD clade</taxon>
        <taxon>Panicoideae</taxon>
        <taxon>Andropogonodae</taxon>
        <taxon>Paspaleae</taxon>
        <taxon>Paspalinae</taxon>
        <taxon>Paspalum</taxon>
    </lineage>
</organism>